<dbReference type="InterPro" id="IPR029063">
    <property type="entry name" value="SAM-dependent_MTases_sf"/>
</dbReference>
<dbReference type="PRINTS" id="PR00507">
    <property type="entry name" value="N12N6MTFRASE"/>
</dbReference>
<dbReference type="GO" id="GO:0003677">
    <property type="term" value="F:DNA binding"/>
    <property type="evidence" value="ECO:0007669"/>
    <property type="project" value="InterPro"/>
</dbReference>
<keyword evidence="4 10" id="KW-0808">Transferase</keyword>
<dbReference type="InterPro" id="IPR051537">
    <property type="entry name" value="DNA_Adenine_Mtase"/>
</dbReference>
<accession>A0A8I2H860</accession>
<keyword evidence="5" id="KW-0949">S-adenosyl-L-methionine</keyword>
<name>A0A8I2H860_9GAMM</name>
<dbReference type="Pfam" id="PF12161">
    <property type="entry name" value="HsdM_N"/>
    <property type="match status" value="1"/>
</dbReference>
<dbReference type="GO" id="GO:0009007">
    <property type="term" value="F:site-specific DNA-methyltransferase (adenine-specific) activity"/>
    <property type="evidence" value="ECO:0007669"/>
    <property type="project" value="UniProtKB-EC"/>
</dbReference>
<evidence type="ECO:0000313" key="10">
    <source>
        <dbReference type="EMBL" id="NLR20670.1"/>
    </source>
</evidence>
<keyword evidence="6" id="KW-0680">Restriction system</keyword>
<evidence type="ECO:0000313" key="13">
    <source>
        <dbReference type="Proteomes" id="UP001304419"/>
    </source>
</evidence>
<comment type="similarity">
    <text evidence="1">Belongs to the N(4)/N(6)-methyltransferase family.</text>
</comment>
<evidence type="ECO:0000256" key="3">
    <source>
        <dbReference type="ARBA" id="ARBA00022603"/>
    </source>
</evidence>
<dbReference type="RefSeq" id="WP_193521556.1">
    <property type="nucleotide sequence ID" value="NZ_CBCSDF010000002.1"/>
</dbReference>
<keyword evidence="3 10" id="KW-0489">Methyltransferase</keyword>
<dbReference type="PANTHER" id="PTHR42933">
    <property type="entry name" value="SLR6095 PROTEIN"/>
    <property type="match status" value="1"/>
</dbReference>
<evidence type="ECO:0000256" key="6">
    <source>
        <dbReference type="ARBA" id="ARBA00022747"/>
    </source>
</evidence>
<dbReference type="SUPFAM" id="SSF53335">
    <property type="entry name" value="S-adenosyl-L-methionine-dependent methyltransferases"/>
    <property type="match status" value="1"/>
</dbReference>
<dbReference type="Pfam" id="PF02384">
    <property type="entry name" value="N6_Mtase"/>
    <property type="match status" value="1"/>
</dbReference>
<evidence type="ECO:0000313" key="11">
    <source>
        <dbReference type="EMBL" id="WOX29846.1"/>
    </source>
</evidence>
<evidence type="ECO:0000313" key="12">
    <source>
        <dbReference type="Proteomes" id="UP000646877"/>
    </source>
</evidence>
<dbReference type="GO" id="GO:0032259">
    <property type="term" value="P:methylation"/>
    <property type="evidence" value="ECO:0007669"/>
    <property type="project" value="UniProtKB-KW"/>
</dbReference>
<evidence type="ECO:0000256" key="7">
    <source>
        <dbReference type="ARBA" id="ARBA00047942"/>
    </source>
</evidence>
<evidence type="ECO:0000256" key="4">
    <source>
        <dbReference type="ARBA" id="ARBA00022679"/>
    </source>
</evidence>
<dbReference type="Proteomes" id="UP000646877">
    <property type="component" value="Unassembled WGS sequence"/>
</dbReference>
<dbReference type="EMBL" id="WEIA01000002">
    <property type="protein sequence ID" value="NLR20670.1"/>
    <property type="molecule type" value="Genomic_DNA"/>
</dbReference>
<evidence type="ECO:0000256" key="5">
    <source>
        <dbReference type="ARBA" id="ARBA00022691"/>
    </source>
</evidence>
<comment type="catalytic activity">
    <reaction evidence="7">
        <text>a 2'-deoxyadenosine in DNA + S-adenosyl-L-methionine = an N(6)-methyl-2'-deoxyadenosine in DNA + S-adenosyl-L-homocysteine + H(+)</text>
        <dbReference type="Rhea" id="RHEA:15197"/>
        <dbReference type="Rhea" id="RHEA-COMP:12418"/>
        <dbReference type="Rhea" id="RHEA-COMP:12419"/>
        <dbReference type="ChEBI" id="CHEBI:15378"/>
        <dbReference type="ChEBI" id="CHEBI:57856"/>
        <dbReference type="ChEBI" id="CHEBI:59789"/>
        <dbReference type="ChEBI" id="CHEBI:90615"/>
        <dbReference type="ChEBI" id="CHEBI:90616"/>
        <dbReference type="EC" id="2.1.1.72"/>
    </reaction>
</comment>
<evidence type="ECO:0000259" key="8">
    <source>
        <dbReference type="Pfam" id="PF02384"/>
    </source>
</evidence>
<keyword evidence="13" id="KW-1185">Reference proteome</keyword>
<reference evidence="10" key="1">
    <citation type="submission" date="2019-10" db="EMBL/GenBank/DDBJ databases">
        <authorList>
            <person name="Paulsen S."/>
        </authorList>
    </citation>
    <scope>NUCLEOTIDE SEQUENCE</scope>
    <source>
        <strain evidence="10">LMG 19692</strain>
    </source>
</reference>
<organism evidence="10 12">
    <name type="scientific">Pseudoalteromonas maricaloris</name>
    <dbReference type="NCBI Taxonomy" id="184924"/>
    <lineage>
        <taxon>Bacteria</taxon>
        <taxon>Pseudomonadati</taxon>
        <taxon>Pseudomonadota</taxon>
        <taxon>Gammaproteobacteria</taxon>
        <taxon>Alteromonadales</taxon>
        <taxon>Pseudoalteromonadaceae</taxon>
        <taxon>Pseudoalteromonas</taxon>
    </lineage>
</organism>
<dbReference type="EC" id="2.1.1.72" evidence="2"/>
<dbReference type="InterPro" id="IPR003356">
    <property type="entry name" value="DNA_methylase_A-5"/>
</dbReference>
<dbReference type="Gene3D" id="3.40.50.150">
    <property type="entry name" value="Vaccinia Virus protein VP39"/>
    <property type="match status" value="1"/>
</dbReference>
<protein>
    <recommendedName>
        <fullName evidence="2">site-specific DNA-methyltransferase (adenine-specific)</fullName>
        <ecNumber evidence="2">2.1.1.72</ecNumber>
    </recommendedName>
</protein>
<dbReference type="AlphaFoldDB" id="A0A8I2H860"/>
<dbReference type="EMBL" id="CP137578">
    <property type="protein sequence ID" value="WOX29846.1"/>
    <property type="molecule type" value="Genomic_DNA"/>
</dbReference>
<feature type="domain" description="N6 adenine-specific DNA methyltransferase N-terminal" evidence="9">
    <location>
        <begin position="9"/>
        <end position="149"/>
    </location>
</feature>
<dbReference type="Proteomes" id="UP001304419">
    <property type="component" value="Chromosome 1"/>
</dbReference>
<evidence type="ECO:0000256" key="2">
    <source>
        <dbReference type="ARBA" id="ARBA00011900"/>
    </source>
</evidence>
<dbReference type="GO" id="GO:0009307">
    <property type="term" value="P:DNA restriction-modification system"/>
    <property type="evidence" value="ECO:0007669"/>
    <property type="project" value="UniProtKB-KW"/>
</dbReference>
<feature type="domain" description="DNA methylase adenine-specific" evidence="8">
    <location>
        <begin position="177"/>
        <end position="489"/>
    </location>
</feature>
<evidence type="ECO:0000256" key="1">
    <source>
        <dbReference type="ARBA" id="ARBA00006594"/>
    </source>
</evidence>
<dbReference type="GO" id="GO:0008170">
    <property type="term" value="F:N-methyltransferase activity"/>
    <property type="evidence" value="ECO:0007669"/>
    <property type="project" value="InterPro"/>
</dbReference>
<evidence type="ECO:0000259" key="9">
    <source>
        <dbReference type="Pfam" id="PF12161"/>
    </source>
</evidence>
<sequence>MDHSVHNKLVSFIWSIADDCLRDVYVRGKYRDVILPMVVLRRLDTLLEPTKEAVLAEVKFQLEEMEATELDDAPLTAETGYVFYNTSKWTLKSLFSTATNNQQILLANFEEYLNGFSANVKEIVECFNLKAQVRHMAGKDVLLDVLEKFVSPYINLTPHDKEDPDGNKLPPLSNLGMGYVFEELIRKFNEENNEEAGEHFTPREVIELMIHLLFDPLKGNLPDPLTIYDSACGSGGMLTEAQNFIEEKFPIEGTKRDIHLFGKEINDETYAICKSDMMIKGNNPENIRVGSTLSVDEFAGKTFDFSAQNPPYGKSWASELKNIKDGSDVIDPRFIVELADYWGNKSKVDATPRSSDGQLLFLMEVVSKMKPLDISPLGSRVASIHNGSSLFTGDAGSGESNIRRYIIENDMLDAIVQLPNNLFYNTGITTYIWLLSNNKPEERKGKVQLIDSSLLYKKLRKNLGNKNCEFAPEHITEIMQTYLSASNVERKLSDNNDPVGIAAKVFDNQDFGYYKVNIERPDRRCAQFKEELIAPLRFDKSLREPMEYLFSEYGEKVYETGFLKSIEKEVVAWCEDNDISLNTKAKSKLLDTKQWQKLRELVNNANQLKAAFESKGLSGSSVNESNDFNQFKADVDSELKTLEIKLSASEKKAILDAVSWYDENAVKVVKKVVKFKQDKFDELLHHLDCDASDLADFGYFPPTESAVESKKLEFTTYETNSDLRDAESIPLLYNQGKDTDNSEIHQYFLGEVKPHVSEAWINLDSTKIGYEISFNKYFYQHKPLRSMDEVASDIIDLEQKAEGLIADILGVDLAEIQGE</sequence>
<dbReference type="PANTHER" id="PTHR42933:SF3">
    <property type="entry name" value="TYPE I RESTRICTION ENZYME MJAVIII METHYLASE SUBUNIT"/>
    <property type="match status" value="1"/>
</dbReference>
<proteinExistence type="inferred from homology"/>
<gene>
    <name evidence="10" type="ORF">F9Y85_04925</name>
    <name evidence="11" type="ORF">R5H13_06155</name>
</gene>
<reference evidence="11 13" key="2">
    <citation type="submission" date="2023-10" db="EMBL/GenBank/DDBJ databases">
        <title>To unveil natural product biosynthetic capacity in Pseudoalteromonas.</title>
        <authorList>
            <person name="Wang J."/>
        </authorList>
    </citation>
    <scope>NUCLEOTIDE SEQUENCE [LARGE SCALE GENOMIC DNA]</scope>
    <source>
        <strain evidence="11 13">DSM 15914</strain>
    </source>
</reference>
<dbReference type="InterPro" id="IPR022749">
    <property type="entry name" value="D12N6_MeTrfase_N"/>
</dbReference>